<gene>
    <name evidence="1" type="ORF">V6N11_036834</name>
</gene>
<accession>A0ABR2RBI9</accession>
<dbReference type="Gene3D" id="3.30.230.70">
    <property type="entry name" value="GHMP Kinase, N-terminal domain"/>
    <property type="match status" value="1"/>
</dbReference>
<dbReference type="Proteomes" id="UP001396334">
    <property type="component" value="Unassembled WGS sequence"/>
</dbReference>
<dbReference type="EMBL" id="JBBPBN010000024">
    <property type="protein sequence ID" value="KAK9010323.1"/>
    <property type="molecule type" value="Genomic_DNA"/>
</dbReference>
<proteinExistence type="predicted"/>
<reference evidence="1 2" key="1">
    <citation type="journal article" date="2024" name="G3 (Bethesda)">
        <title>Genome assembly of Hibiscus sabdariffa L. provides insights into metabolisms of medicinal natural products.</title>
        <authorList>
            <person name="Kim T."/>
        </authorList>
    </citation>
    <scope>NUCLEOTIDE SEQUENCE [LARGE SCALE GENOMIC DNA]</scope>
    <source>
        <strain evidence="1">TK-2024</strain>
        <tissue evidence="1">Old leaves</tissue>
    </source>
</reference>
<comment type="caution">
    <text evidence="1">The sequence shown here is derived from an EMBL/GenBank/DDBJ whole genome shotgun (WGS) entry which is preliminary data.</text>
</comment>
<name>A0ABR2RBI9_9ROSI</name>
<organism evidence="1 2">
    <name type="scientific">Hibiscus sabdariffa</name>
    <name type="common">roselle</name>
    <dbReference type="NCBI Taxonomy" id="183260"/>
    <lineage>
        <taxon>Eukaryota</taxon>
        <taxon>Viridiplantae</taxon>
        <taxon>Streptophyta</taxon>
        <taxon>Embryophyta</taxon>
        <taxon>Tracheophyta</taxon>
        <taxon>Spermatophyta</taxon>
        <taxon>Magnoliopsida</taxon>
        <taxon>eudicotyledons</taxon>
        <taxon>Gunneridae</taxon>
        <taxon>Pentapetalae</taxon>
        <taxon>rosids</taxon>
        <taxon>malvids</taxon>
        <taxon>Malvales</taxon>
        <taxon>Malvaceae</taxon>
        <taxon>Malvoideae</taxon>
        <taxon>Hibiscus</taxon>
    </lineage>
</organism>
<protein>
    <submittedName>
        <fullName evidence="1">Uncharacterized protein</fullName>
    </submittedName>
</protein>
<evidence type="ECO:0000313" key="1">
    <source>
        <dbReference type="EMBL" id="KAK9010323.1"/>
    </source>
</evidence>
<keyword evidence="2" id="KW-1185">Reference proteome</keyword>
<dbReference type="InterPro" id="IPR027408">
    <property type="entry name" value="PNPase/RNase_PH_dom_sf"/>
</dbReference>
<evidence type="ECO:0000313" key="2">
    <source>
        <dbReference type="Proteomes" id="UP001396334"/>
    </source>
</evidence>
<sequence length="129" mass="14697">MPAARTGSACINAATLALEDAGIPMRYIVISCSAGYLNTTPVLGQLTSSIFGANKLIRLLMFVLPYLELVGLKYVVNHTLLSFPFLSHFDDIVYKAIKLFPYRTLVFTEEKLLEKWLTTACYWRWWLEK</sequence>